<evidence type="ECO:0000313" key="5">
    <source>
        <dbReference type="EMBL" id="SUJ14314.1"/>
    </source>
</evidence>
<dbReference type="Proteomes" id="UP000254956">
    <property type="component" value="Unassembled WGS sequence"/>
</dbReference>
<keyword evidence="7" id="KW-1185">Reference proteome</keyword>
<dbReference type="EMBL" id="BKAV01000047">
    <property type="protein sequence ID" value="GEQ01525.1"/>
    <property type="molecule type" value="Genomic_DNA"/>
</dbReference>
<dbReference type="PROSITE" id="PS50935">
    <property type="entry name" value="SSB"/>
    <property type="match status" value="1"/>
</dbReference>
<reference evidence="4 7" key="2">
    <citation type="submission" date="2019-07" db="EMBL/GenBank/DDBJ databases">
        <title>Whole genome shotgun sequence of Staphylococcus arlettae NBRC 109765.</title>
        <authorList>
            <person name="Hosoyama A."/>
            <person name="Uohara A."/>
            <person name="Ohji S."/>
            <person name="Ichikawa N."/>
        </authorList>
    </citation>
    <scope>NUCLEOTIDE SEQUENCE [LARGE SCALE GENOMIC DNA]</scope>
    <source>
        <strain evidence="4 7">NBRC 109765</strain>
    </source>
</reference>
<dbReference type="GO" id="GO:0009295">
    <property type="term" value="C:nucleoid"/>
    <property type="evidence" value="ECO:0007669"/>
    <property type="project" value="TreeGrafter"/>
</dbReference>
<dbReference type="GO" id="GO:0006260">
    <property type="term" value="P:DNA replication"/>
    <property type="evidence" value="ECO:0007669"/>
    <property type="project" value="InterPro"/>
</dbReference>
<evidence type="ECO:0000313" key="6">
    <source>
        <dbReference type="Proteomes" id="UP000254956"/>
    </source>
</evidence>
<dbReference type="NCBIfam" id="TIGR00621">
    <property type="entry name" value="ssb"/>
    <property type="match status" value="1"/>
</dbReference>
<evidence type="ECO:0000313" key="4">
    <source>
        <dbReference type="EMBL" id="GEQ01525.1"/>
    </source>
</evidence>
<dbReference type="STRING" id="1212545.SARL_01055"/>
<dbReference type="GO" id="GO:0003697">
    <property type="term" value="F:single-stranded DNA binding"/>
    <property type="evidence" value="ECO:0007669"/>
    <property type="project" value="UniProtKB-UniRule"/>
</dbReference>
<dbReference type="HAMAP" id="MF_00984">
    <property type="entry name" value="SSB"/>
    <property type="match status" value="1"/>
</dbReference>
<organism evidence="5 6">
    <name type="scientific">Staphylococcus arlettae</name>
    <dbReference type="NCBI Taxonomy" id="29378"/>
    <lineage>
        <taxon>Bacteria</taxon>
        <taxon>Bacillati</taxon>
        <taxon>Bacillota</taxon>
        <taxon>Bacilli</taxon>
        <taxon>Bacillales</taxon>
        <taxon>Staphylococcaceae</taxon>
        <taxon>Staphylococcus</taxon>
    </lineage>
</organism>
<dbReference type="PANTHER" id="PTHR10302">
    <property type="entry name" value="SINGLE-STRANDED DNA-BINDING PROTEIN"/>
    <property type="match status" value="1"/>
</dbReference>
<dbReference type="InterPro" id="IPR012340">
    <property type="entry name" value="NA-bd_OB-fold"/>
</dbReference>
<dbReference type="RefSeq" id="WP_002508995.1">
    <property type="nucleotide sequence ID" value="NZ_BKAV01000047.1"/>
</dbReference>
<gene>
    <name evidence="5" type="primary">ssb_1</name>
    <name evidence="5" type="ORF">NCTC12413_00828</name>
    <name evidence="4" type="ORF">SAR03_25620</name>
</gene>
<evidence type="ECO:0000256" key="2">
    <source>
        <dbReference type="HAMAP-Rule" id="MF_00984"/>
    </source>
</evidence>
<comment type="subunit">
    <text evidence="2">Homotetramer.</text>
</comment>
<accession>A0A380C8A6</accession>
<dbReference type="EMBL" id="UGZE01000001">
    <property type="protein sequence ID" value="SUJ14314.1"/>
    <property type="molecule type" value="Genomic_DNA"/>
</dbReference>
<dbReference type="SUPFAM" id="SSF50249">
    <property type="entry name" value="Nucleic acid-binding proteins"/>
    <property type="match status" value="1"/>
</dbReference>
<evidence type="ECO:0000256" key="3">
    <source>
        <dbReference type="PIRNR" id="PIRNR002070"/>
    </source>
</evidence>
<proteinExistence type="inferred from homology"/>
<protein>
    <recommendedName>
        <fullName evidence="2 3">Single-stranded DNA-binding protein</fullName>
        <shortName evidence="2">SSB</shortName>
    </recommendedName>
</protein>
<dbReference type="Gene3D" id="2.40.50.140">
    <property type="entry name" value="Nucleic acid-binding proteins"/>
    <property type="match status" value="1"/>
</dbReference>
<dbReference type="Proteomes" id="UP000321598">
    <property type="component" value="Unassembled WGS sequence"/>
</dbReference>
<dbReference type="CDD" id="cd04496">
    <property type="entry name" value="SSB_OBF"/>
    <property type="match status" value="1"/>
</dbReference>
<reference evidence="5 6" key="1">
    <citation type="submission" date="2018-06" db="EMBL/GenBank/DDBJ databases">
        <authorList>
            <consortium name="Pathogen Informatics"/>
            <person name="Doyle S."/>
        </authorList>
    </citation>
    <scope>NUCLEOTIDE SEQUENCE [LARGE SCALE GENOMIC DNA]</scope>
    <source>
        <strain evidence="5 6">NCTC12413</strain>
    </source>
</reference>
<dbReference type="PANTHER" id="PTHR10302:SF27">
    <property type="entry name" value="SINGLE-STRANDED DNA-BINDING PROTEIN"/>
    <property type="match status" value="1"/>
</dbReference>
<comment type="caution">
    <text evidence="2">Lacks conserved residue(s) required for the propagation of feature annotation.</text>
</comment>
<keyword evidence="1 2" id="KW-0238">DNA-binding</keyword>
<dbReference type="Pfam" id="PF00436">
    <property type="entry name" value="SSB"/>
    <property type="match status" value="1"/>
</dbReference>
<dbReference type="OrthoDB" id="9809878at2"/>
<dbReference type="AlphaFoldDB" id="A0A380C8A6"/>
<dbReference type="InterPro" id="IPR000424">
    <property type="entry name" value="Primosome_PriB/ssb"/>
</dbReference>
<dbReference type="InterPro" id="IPR011344">
    <property type="entry name" value="ssDNA-bd"/>
</dbReference>
<dbReference type="PIRSF" id="PIRSF002070">
    <property type="entry name" value="SSB"/>
    <property type="match status" value="1"/>
</dbReference>
<name>A0A380C8A6_9STAP</name>
<evidence type="ECO:0000313" key="7">
    <source>
        <dbReference type="Proteomes" id="UP000321598"/>
    </source>
</evidence>
<sequence>MINHIVVVGRLTKDPKIYSNQGKHLATFSLAVDRHYKYKTEHQACDYLNCKALGTRALNIKQYLSQGSLVAIIGNLQSSKYDKVGQTHFITEILVETIRFLSPKSLTQVSTACSPNPIGLKL</sequence>
<evidence type="ECO:0000256" key="1">
    <source>
        <dbReference type="ARBA" id="ARBA00023125"/>
    </source>
</evidence>